<comment type="caution">
    <text evidence="4">The sequence shown here is derived from an EMBL/GenBank/DDBJ whole genome shotgun (WGS) entry which is preliminary data.</text>
</comment>
<evidence type="ECO:0000256" key="2">
    <source>
        <dbReference type="SAM" id="Phobius"/>
    </source>
</evidence>
<feature type="transmembrane region" description="Helical" evidence="2">
    <location>
        <begin position="249"/>
        <end position="270"/>
    </location>
</feature>
<dbReference type="PROSITE" id="PS50110">
    <property type="entry name" value="RESPONSE_REGULATORY"/>
    <property type="match status" value="1"/>
</dbReference>
<dbReference type="EMBL" id="JBHSXI010000001">
    <property type="protein sequence ID" value="MFC6887819.1"/>
    <property type="molecule type" value="Genomic_DNA"/>
</dbReference>
<dbReference type="Gene3D" id="3.40.50.2300">
    <property type="match status" value="1"/>
</dbReference>
<organism evidence="4 5">
    <name type="scientific">Halorubrum trueperi</name>
    <dbReference type="NCBI Taxonomy" id="2004704"/>
    <lineage>
        <taxon>Archaea</taxon>
        <taxon>Methanobacteriati</taxon>
        <taxon>Methanobacteriota</taxon>
        <taxon>Stenosarchaea group</taxon>
        <taxon>Halobacteria</taxon>
        <taxon>Halobacteriales</taxon>
        <taxon>Haloferacaceae</taxon>
        <taxon>Halorubrum</taxon>
    </lineage>
</organism>
<keyword evidence="1" id="KW-0597">Phosphoprotein</keyword>
<evidence type="ECO:0000313" key="4">
    <source>
        <dbReference type="EMBL" id="MFC6887819.1"/>
    </source>
</evidence>
<evidence type="ECO:0000256" key="1">
    <source>
        <dbReference type="PROSITE-ProRule" id="PRU00169"/>
    </source>
</evidence>
<dbReference type="SUPFAM" id="SSF52172">
    <property type="entry name" value="CheY-like"/>
    <property type="match status" value="1"/>
</dbReference>
<evidence type="ECO:0000259" key="3">
    <source>
        <dbReference type="PROSITE" id="PS50110"/>
    </source>
</evidence>
<reference evidence="4 5" key="1">
    <citation type="journal article" date="2019" name="Int. J. Syst. Evol. Microbiol.">
        <title>The Global Catalogue of Microorganisms (GCM) 10K type strain sequencing project: providing services to taxonomists for standard genome sequencing and annotation.</title>
        <authorList>
            <consortium name="The Broad Institute Genomics Platform"/>
            <consortium name="The Broad Institute Genome Sequencing Center for Infectious Disease"/>
            <person name="Wu L."/>
            <person name="Ma J."/>
        </authorList>
    </citation>
    <scope>NUCLEOTIDE SEQUENCE [LARGE SCALE GENOMIC DNA]</scope>
    <source>
        <strain evidence="4 5">Y73</strain>
    </source>
</reference>
<protein>
    <submittedName>
        <fullName evidence="4">HalX domain-containing protein</fullName>
    </submittedName>
</protein>
<keyword evidence="2" id="KW-0812">Transmembrane</keyword>
<dbReference type="InterPro" id="IPR011006">
    <property type="entry name" value="CheY-like_superfamily"/>
</dbReference>
<feature type="transmembrane region" description="Helical" evidence="2">
    <location>
        <begin position="282"/>
        <end position="300"/>
    </location>
</feature>
<accession>A0ABD5UEF9</accession>
<sequence>MDRSAHATVLLLDPDRERAAEYADRLDGYEARTADDVESALDALDGDVDVVLLDGDFVAGAGPELIGRIRSRRPDCQIGLLSGATDGLTVLGLDVDEHVPRPVTRDELRRTVARLVDRGAVTAAVEQYLSLAARRRRVESRRDPDELSDDDRYRELRGETAARRRQIDTLLAQAAEADAADSEVSDADALGEGDGTPLYRSRAGEFYALWLVAALTYGVGDVVSTLYATVAVPGLIEANPVVGGLLGDFGVSGFLLLKLLVFLVLISVSVHGARSREPFSYYWPPVAAAGLGLALTGWNLRLIVGG</sequence>
<dbReference type="RefSeq" id="WP_379764264.1">
    <property type="nucleotide sequence ID" value="NZ_JBHSXI010000001.1"/>
</dbReference>
<dbReference type="InterPro" id="IPR013971">
    <property type="entry name" value="HalX_domain"/>
</dbReference>
<keyword evidence="2" id="KW-1133">Transmembrane helix</keyword>
<keyword evidence="2" id="KW-0472">Membrane</keyword>
<dbReference type="Pfam" id="PF18902">
    <property type="entry name" value="DUF5658"/>
    <property type="match status" value="1"/>
</dbReference>
<keyword evidence="5" id="KW-1185">Reference proteome</keyword>
<gene>
    <name evidence="4" type="ORF">ACFQEY_01940</name>
</gene>
<dbReference type="Pfam" id="PF08663">
    <property type="entry name" value="HalX"/>
    <property type="match status" value="1"/>
</dbReference>
<name>A0ABD5UEF9_9EURY</name>
<feature type="modified residue" description="4-aspartylphosphate" evidence="1">
    <location>
        <position position="54"/>
    </location>
</feature>
<proteinExistence type="predicted"/>
<dbReference type="Proteomes" id="UP001596333">
    <property type="component" value="Unassembled WGS sequence"/>
</dbReference>
<evidence type="ECO:0000313" key="5">
    <source>
        <dbReference type="Proteomes" id="UP001596333"/>
    </source>
</evidence>
<dbReference type="AlphaFoldDB" id="A0ABD5UEF9"/>
<dbReference type="InterPro" id="IPR043717">
    <property type="entry name" value="DUF5658"/>
</dbReference>
<feature type="domain" description="Response regulatory" evidence="3">
    <location>
        <begin position="8"/>
        <end position="116"/>
    </location>
</feature>
<feature type="transmembrane region" description="Helical" evidence="2">
    <location>
        <begin position="207"/>
        <end position="229"/>
    </location>
</feature>
<dbReference type="InterPro" id="IPR001789">
    <property type="entry name" value="Sig_transdc_resp-reg_receiver"/>
</dbReference>